<dbReference type="AlphaFoldDB" id="C1BCV0"/>
<dbReference type="PANTHER" id="PTHR48098">
    <property type="entry name" value="ENTEROCHELIN ESTERASE-RELATED"/>
    <property type="match status" value="1"/>
</dbReference>
<evidence type="ECO:0000313" key="3">
    <source>
        <dbReference type="Proteomes" id="UP000002212"/>
    </source>
</evidence>
<feature type="transmembrane region" description="Helical" evidence="1">
    <location>
        <begin position="15"/>
        <end position="32"/>
    </location>
</feature>
<dbReference type="PANTHER" id="PTHR48098:SF1">
    <property type="entry name" value="DIACYLGLYCEROL ACYLTRANSFERASE_MYCOLYLTRANSFERASE AG85A"/>
    <property type="match status" value="1"/>
</dbReference>
<protein>
    <submittedName>
        <fullName evidence="2">Putative esterase</fullName>
    </submittedName>
</protein>
<accession>C1BCV0</accession>
<dbReference type="InterPro" id="IPR000801">
    <property type="entry name" value="Esterase-like"/>
</dbReference>
<dbReference type="EMBL" id="AP011116">
    <property type="protein sequence ID" value="BAH55694.1"/>
    <property type="molecule type" value="Genomic_DNA"/>
</dbReference>
<evidence type="ECO:0000256" key="1">
    <source>
        <dbReference type="SAM" id="Phobius"/>
    </source>
</evidence>
<keyword evidence="1" id="KW-0812">Transmembrane</keyword>
<dbReference type="SMR" id="C1BCV0"/>
<keyword evidence="2" id="KW-0614">Plasmid</keyword>
<reference evidence="2 3" key="1">
    <citation type="submission" date="2009-03" db="EMBL/GenBank/DDBJ databases">
        <title>Comparison of the complete genome sequences of Rhodococcus erythropolis PR4 and Rhodococcus opacus B4.</title>
        <authorList>
            <person name="Takarada H."/>
            <person name="Sekine M."/>
            <person name="Hosoyama A."/>
            <person name="Yamada R."/>
            <person name="Fujisawa T."/>
            <person name="Omata S."/>
            <person name="Shimizu A."/>
            <person name="Tsukatani N."/>
            <person name="Tanikawa S."/>
            <person name="Fujita N."/>
            <person name="Harayama S."/>
        </authorList>
    </citation>
    <scope>NUCLEOTIDE SEQUENCE [LARGE SCALE GENOMIC DNA]</scope>
    <source>
        <strain evidence="2 3">B4</strain>
        <plasmid evidence="2 3">pROB01</plasmid>
    </source>
</reference>
<dbReference type="Proteomes" id="UP000002212">
    <property type="component" value="Plasmid pROB01"/>
</dbReference>
<dbReference type="InterPro" id="IPR029058">
    <property type="entry name" value="AB_hydrolase_fold"/>
</dbReference>
<dbReference type="InterPro" id="IPR050583">
    <property type="entry name" value="Mycobacterial_A85_antigen"/>
</dbReference>
<name>C1BCV0_RHOOB</name>
<organism evidence="2 3">
    <name type="scientific">Rhodococcus opacus (strain B4)</name>
    <dbReference type="NCBI Taxonomy" id="632772"/>
    <lineage>
        <taxon>Bacteria</taxon>
        <taxon>Bacillati</taxon>
        <taxon>Actinomycetota</taxon>
        <taxon>Actinomycetes</taxon>
        <taxon>Mycobacteriales</taxon>
        <taxon>Nocardiaceae</taxon>
        <taxon>Rhodococcus</taxon>
    </lineage>
</organism>
<dbReference type="RefSeq" id="WP_007296106.1">
    <property type="nucleotide sequence ID" value="NC_012520.1"/>
</dbReference>
<feature type="transmembrane region" description="Helical" evidence="1">
    <location>
        <begin position="39"/>
        <end position="61"/>
    </location>
</feature>
<geneLocation type="plasmid" evidence="2 3">
    <name>pROB01</name>
</geneLocation>
<dbReference type="KEGG" id="rop:ROP_pROB01-01950"/>
<proteinExistence type="predicted"/>
<feature type="transmembrane region" description="Helical" evidence="1">
    <location>
        <begin position="108"/>
        <end position="132"/>
    </location>
</feature>
<dbReference type="OrthoDB" id="3723842at2"/>
<dbReference type="Gene3D" id="3.40.50.1820">
    <property type="entry name" value="alpha/beta hydrolase"/>
    <property type="match status" value="1"/>
</dbReference>
<evidence type="ECO:0000313" key="2">
    <source>
        <dbReference type="EMBL" id="BAH55694.1"/>
    </source>
</evidence>
<dbReference type="HOGENOM" id="CLU_037947_2_0_11"/>
<sequence>MLSELTGWSLLSGPIRAALTVAVVIGLGVLLLRRGRRWLLVGVPLAGCGAVALAVGSVWIVERVWKPFPDILDRRVYFWGGVAVLAVLLATLRAFFRCRDRRYPVTATAIALSSVVVVIAAAGQINVLFAAYPTLGSILGIPDYRTLALDQIRGTDRTAVDRDPLSPVWEAPAAMPATGAVTTGTIPPTVSRFEARPAIVYLPPAYFAEPRPLLPVLVLLAGVPGGPEDWLAGGRLVETMDSFSAQHAGLAPVVVVADATGTQFGNPACVDSHLGNVDTYLGTDVPNWVKSTFQIDPDPQGWAIGGLSYGGTCSLQLATAHPDIYPTFLDLSGQIEPGLGDHRRTVTDVFAGDEQAFRRINPLDLLHTHRYPDSAGAFVAGSADPEAQQALQLLAIAARDAGMDVHYSELPGGHTFEVWSAGLEKELPWLGRRLAITP</sequence>
<dbReference type="GO" id="GO:0016747">
    <property type="term" value="F:acyltransferase activity, transferring groups other than amino-acyl groups"/>
    <property type="evidence" value="ECO:0007669"/>
    <property type="project" value="TreeGrafter"/>
</dbReference>
<keyword evidence="1" id="KW-0472">Membrane</keyword>
<gene>
    <name evidence="2" type="ordered locus">ROP_pROB01-01950</name>
</gene>
<dbReference type="ESTHER" id="rhoob-c1bcv0">
    <property type="family name" value="A85-Est-Putative"/>
</dbReference>
<dbReference type="SUPFAM" id="SSF53474">
    <property type="entry name" value="alpha/beta-Hydrolases"/>
    <property type="match status" value="1"/>
</dbReference>
<keyword evidence="1" id="KW-1133">Transmembrane helix</keyword>
<dbReference type="Pfam" id="PF00756">
    <property type="entry name" value="Esterase"/>
    <property type="match status" value="1"/>
</dbReference>
<feature type="transmembrane region" description="Helical" evidence="1">
    <location>
        <begin position="76"/>
        <end position="96"/>
    </location>
</feature>
<dbReference type="PATRIC" id="fig|632772.20.peg.7918"/>